<protein>
    <recommendedName>
        <fullName evidence="1">Glycosyltransferase 2-like domain-containing protein</fullName>
    </recommendedName>
</protein>
<dbReference type="AlphaFoldDB" id="A0A2Z4GGR6"/>
<dbReference type="CDD" id="cd00761">
    <property type="entry name" value="Glyco_tranf_GTA_type"/>
    <property type="match status" value="1"/>
</dbReference>
<evidence type="ECO:0000313" key="2">
    <source>
        <dbReference type="EMBL" id="AWV99993.1"/>
    </source>
</evidence>
<dbReference type="Gene3D" id="3.90.550.10">
    <property type="entry name" value="Spore Coat Polysaccharide Biosynthesis Protein SpsA, Chain A"/>
    <property type="match status" value="1"/>
</dbReference>
<dbReference type="PANTHER" id="PTHR22916:SF3">
    <property type="entry name" value="UDP-GLCNAC:BETAGAL BETA-1,3-N-ACETYLGLUCOSAMINYLTRANSFERASE-LIKE PROTEIN 1"/>
    <property type="match status" value="1"/>
</dbReference>
<organism evidence="2 3">
    <name type="scientific">Arcticibacterium luteifluviistationis</name>
    <dbReference type="NCBI Taxonomy" id="1784714"/>
    <lineage>
        <taxon>Bacteria</taxon>
        <taxon>Pseudomonadati</taxon>
        <taxon>Bacteroidota</taxon>
        <taxon>Cytophagia</taxon>
        <taxon>Cytophagales</taxon>
        <taxon>Leadbetterellaceae</taxon>
        <taxon>Arcticibacterium</taxon>
    </lineage>
</organism>
<reference evidence="2 3" key="1">
    <citation type="submission" date="2018-05" db="EMBL/GenBank/DDBJ databases">
        <title>Complete genome sequence of Arcticibacterium luteifluviistationis SM1504T, a cytophagaceae bacterium isolated from Arctic surface seawater.</title>
        <authorList>
            <person name="Li Y."/>
            <person name="Qin Q.-L."/>
        </authorList>
    </citation>
    <scope>NUCLEOTIDE SEQUENCE [LARGE SCALE GENOMIC DNA]</scope>
    <source>
        <strain evidence="2 3">SM1504</strain>
    </source>
</reference>
<dbReference type="GO" id="GO:0016758">
    <property type="term" value="F:hexosyltransferase activity"/>
    <property type="evidence" value="ECO:0007669"/>
    <property type="project" value="UniProtKB-ARBA"/>
</dbReference>
<dbReference type="PANTHER" id="PTHR22916">
    <property type="entry name" value="GLYCOSYLTRANSFERASE"/>
    <property type="match status" value="1"/>
</dbReference>
<accession>A0A2Z4GGR6</accession>
<dbReference type="InterPro" id="IPR001173">
    <property type="entry name" value="Glyco_trans_2-like"/>
</dbReference>
<dbReference type="RefSeq" id="WP_111373361.1">
    <property type="nucleotide sequence ID" value="NZ_CP029480.1"/>
</dbReference>
<feature type="domain" description="Glycosyltransferase 2-like" evidence="1">
    <location>
        <begin position="5"/>
        <end position="119"/>
    </location>
</feature>
<dbReference type="Pfam" id="PF00535">
    <property type="entry name" value="Glycos_transf_2"/>
    <property type="match status" value="1"/>
</dbReference>
<dbReference type="KEGG" id="als:DJ013_18205"/>
<gene>
    <name evidence="2" type="ORF">DJ013_18205</name>
</gene>
<keyword evidence="3" id="KW-1185">Reference proteome</keyword>
<evidence type="ECO:0000259" key="1">
    <source>
        <dbReference type="Pfam" id="PF00535"/>
    </source>
</evidence>
<dbReference type="SUPFAM" id="SSF53448">
    <property type="entry name" value="Nucleotide-diphospho-sugar transferases"/>
    <property type="match status" value="1"/>
</dbReference>
<dbReference type="InterPro" id="IPR029044">
    <property type="entry name" value="Nucleotide-diphossugar_trans"/>
</dbReference>
<dbReference type="EMBL" id="CP029480">
    <property type="protein sequence ID" value="AWV99993.1"/>
    <property type="molecule type" value="Genomic_DNA"/>
</dbReference>
<dbReference type="OrthoDB" id="9815829at2"/>
<dbReference type="Proteomes" id="UP000249873">
    <property type="component" value="Chromosome"/>
</dbReference>
<proteinExistence type="predicted"/>
<name>A0A2Z4GGR6_9BACT</name>
<evidence type="ECO:0000313" key="3">
    <source>
        <dbReference type="Proteomes" id="UP000249873"/>
    </source>
</evidence>
<sequence length="225" mass="26159">MLPISVIIPIFNAEKHLRQALDSVLNQSQSASEIIVINDGSTDNTLQILNGYANHLRIINRENKGPAFTVNEGISLSKNDWLCFLDADDLWTNNKLEKQYRFTQENPNTNVFFGMSEQFLSEELSEEQKKRITLIKNPQNGMLRSTMMVHKSIFGQTSFFDTTLVFGEFIDWFTKLKEHGIPYLIQDELFHLRRLHPNSLTSKREHLSDFAKLLKRKLDRERATK</sequence>